<evidence type="ECO:0000313" key="3">
    <source>
        <dbReference type="Proteomes" id="UP001597180"/>
    </source>
</evidence>
<dbReference type="Pfam" id="PF09997">
    <property type="entry name" value="DUF2238"/>
    <property type="match status" value="1"/>
</dbReference>
<feature type="transmembrane region" description="Helical" evidence="1">
    <location>
        <begin position="76"/>
        <end position="96"/>
    </location>
</feature>
<proteinExistence type="predicted"/>
<keyword evidence="1" id="KW-1133">Transmembrane helix</keyword>
<dbReference type="EMBL" id="JBHTLU010000035">
    <property type="protein sequence ID" value="MFD1223580.1"/>
    <property type="molecule type" value="Genomic_DNA"/>
</dbReference>
<feature type="transmembrane region" description="Helical" evidence="1">
    <location>
        <begin position="196"/>
        <end position="216"/>
    </location>
</feature>
<gene>
    <name evidence="2" type="ORF">ACFQ4B_26005</name>
</gene>
<accession>A0ABW3US21</accession>
<keyword evidence="1" id="KW-0812">Transmembrane</keyword>
<dbReference type="RefSeq" id="WP_345590729.1">
    <property type="nucleotide sequence ID" value="NZ_BAABJG010000024.1"/>
</dbReference>
<feature type="transmembrane region" description="Helical" evidence="1">
    <location>
        <begin position="145"/>
        <end position="166"/>
    </location>
</feature>
<feature type="transmembrane region" description="Helical" evidence="1">
    <location>
        <begin position="116"/>
        <end position="133"/>
    </location>
</feature>
<sequence length="238" mass="27523">MPRSSEVLPRSSIWKSHQIPFAQNWPLHLFITVFVLYWIWMAVHPVDMTDFLLESALPLIVTVVIAFMYKHFTFSNISHLLITVYLMLHLTGAHYAYKYAPLDFWYKNTFHSEHGVSDWIVHFSFGLLMVYPLQDILIRLAKTRLIWIHAIAFTVIMAVSAIFEILEMVVGFVANPQLGQQYLGLQGDVLDTQKDMLMALIGSLIGIGWMVGYRFFQREDDELADDGEQHSGMRVKAR</sequence>
<keyword evidence="3" id="KW-1185">Reference proteome</keyword>
<dbReference type="InterPro" id="IPR014509">
    <property type="entry name" value="YjdF-like"/>
</dbReference>
<evidence type="ECO:0000256" key="1">
    <source>
        <dbReference type="SAM" id="Phobius"/>
    </source>
</evidence>
<reference evidence="3" key="1">
    <citation type="journal article" date="2019" name="Int. J. Syst. Evol. Microbiol.">
        <title>The Global Catalogue of Microorganisms (GCM) 10K type strain sequencing project: providing services to taxonomists for standard genome sequencing and annotation.</title>
        <authorList>
            <consortium name="The Broad Institute Genomics Platform"/>
            <consortium name="The Broad Institute Genome Sequencing Center for Infectious Disease"/>
            <person name="Wu L."/>
            <person name="Ma J."/>
        </authorList>
    </citation>
    <scope>NUCLEOTIDE SEQUENCE [LARGE SCALE GENOMIC DNA]</scope>
    <source>
        <strain evidence="3">CCUG 53270</strain>
    </source>
</reference>
<feature type="transmembrane region" description="Helical" evidence="1">
    <location>
        <begin position="51"/>
        <end position="69"/>
    </location>
</feature>
<feature type="transmembrane region" description="Helical" evidence="1">
    <location>
        <begin position="21"/>
        <end position="39"/>
    </location>
</feature>
<keyword evidence="1" id="KW-0472">Membrane</keyword>
<evidence type="ECO:0000313" key="2">
    <source>
        <dbReference type="EMBL" id="MFD1223580.1"/>
    </source>
</evidence>
<protein>
    <submittedName>
        <fullName evidence="2">DUF2238 domain-containing protein</fullName>
    </submittedName>
</protein>
<comment type="caution">
    <text evidence="2">The sequence shown here is derived from an EMBL/GenBank/DDBJ whole genome shotgun (WGS) entry which is preliminary data.</text>
</comment>
<organism evidence="2 3">
    <name type="scientific">Paenibacillus vulneris</name>
    <dbReference type="NCBI Taxonomy" id="1133364"/>
    <lineage>
        <taxon>Bacteria</taxon>
        <taxon>Bacillati</taxon>
        <taxon>Bacillota</taxon>
        <taxon>Bacilli</taxon>
        <taxon>Bacillales</taxon>
        <taxon>Paenibacillaceae</taxon>
        <taxon>Paenibacillus</taxon>
    </lineage>
</organism>
<name>A0ABW3US21_9BACL</name>
<dbReference type="Proteomes" id="UP001597180">
    <property type="component" value="Unassembled WGS sequence"/>
</dbReference>